<gene>
    <name evidence="13" type="primary">gspG</name>
    <name evidence="13" type="ORF">EK403_17180</name>
</gene>
<keyword evidence="6" id="KW-0997">Cell inner membrane</keyword>
<organism evidence="13 14">
    <name type="scientific">Hansschlegelia zhihuaiae</name>
    <dbReference type="NCBI Taxonomy" id="405005"/>
    <lineage>
        <taxon>Bacteria</taxon>
        <taxon>Pseudomonadati</taxon>
        <taxon>Pseudomonadota</taxon>
        <taxon>Alphaproteobacteria</taxon>
        <taxon>Hyphomicrobiales</taxon>
        <taxon>Methylopilaceae</taxon>
        <taxon>Hansschlegelia</taxon>
    </lineage>
</organism>
<sequence length="158" mass="17327">MTDPKTDDRHEDRRDAPPARAPRDRTGGFTLVELLVVLVILSLVMGLVGPRVLSYLSSSRERAARLQLQSFSAALDLYYLDMGRYPSTTEGLQSLVKAPPGQDKWAGPYVQQGQIPADPWGNQYEYRTPGRTKAYAITSLGSDGRRGGESDAADIVSD</sequence>
<accession>A0A4Q0MBY7</accession>
<dbReference type="AlphaFoldDB" id="A0A4Q0MBY7"/>
<comment type="caution">
    <text evidence="13">The sequence shown here is derived from an EMBL/GenBank/DDBJ whole genome shotgun (WGS) entry which is preliminary data.</text>
</comment>
<dbReference type="GO" id="GO:0005886">
    <property type="term" value="C:plasma membrane"/>
    <property type="evidence" value="ECO:0007669"/>
    <property type="project" value="UniProtKB-SubCell"/>
</dbReference>
<reference evidence="13 14" key="1">
    <citation type="submission" date="2018-12" db="EMBL/GenBank/DDBJ databases">
        <title>bacterium Hansschlegelia zhihuaiae S113.</title>
        <authorList>
            <person name="He J."/>
        </authorList>
    </citation>
    <scope>NUCLEOTIDE SEQUENCE [LARGE SCALE GENOMIC DNA]</scope>
    <source>
        <strain evidence="13 14">S 113</strain>
    </source>
</reference>
<dbReference type="InterPro" id="IPR010054">
    <property type="entry name" value="Type2_sec_GspG"/>
</dbReference>
<dbReference type="PANTHER" id="PTHR30093:SF45">
    <property type="entry name" value="TYPE II SECRETION SYSTEM CORE PROTEIN G"/>
    <property type="match status" value="1"/>
</dbReference>
<keyword evidence="8 11" id="KW-1133">Transmembrane helix</keyword>
<name>A0A4Q0MBY7_9HYPH</name>
<keyword evidence="4" id="KW-1003">Cell membrane</keyword>
<dbReference type="InterPro" id="IPR012902">
    <property type="entry name" value="N_methyl_site"/>
</dbReference>
<comment type="similarity">
    <text evidence="2">Belongs to the GSP G family.</text>
</comment>
<evidence type="ECO:0000313" key="14">
    <source>
        <dbReference type="Proteomes" id="UP000289708"/>
    </source>
</evidence>
<dbReference type="InterPro" id="IPR000983">
    <property type="entry name" value="Bac_GSPG_pilin"/>
</dbReference>
<dbReference type="PROSITE" id="PS00409">
    <property type="entry name" value="PROKAR_NTER_METHYL"/>
    <property type="match status" value="1"/>
</dbReference>
<dbReference type="Pfam" id="PF07963">
    <property type="entry name" value="N_methyl"/>
    <property type="match status" value="1"/>
</dbReference>
<evidence type="ECO:0000256" key="2">
    <source>
        <dbReference type="ARBA" id="ARBA00009984"/>
    </source>
</evidence>
<comment type="subcellular location">
    <subcellularLocation>
        <location evidence="1">Cell inner membrane</location>
        <topology evidence="1">Single-pass membrane protein</topology>
    </subcellularLocation>
</comment>
<dbReference type="Proteomes" id="UP000289708">
    <property type="component" value="Unassembled WGS sequence"/>
</dbReference>
<dbReference type="Gene3D" id="3.30.700.10">
    <property type="entry name" value="Glycoprotein, Type 4 Pilin"/>
    <property type="match status" value="1"/>
</dbReference>
<evidence type="ECO:0000256" key="5">
    <source>
        <dbReference type="ARBA" id="ARBA00022481"/>
    </source>
</evidence>
<evidence type="ECO:0000259" key="12">
    <source>
        <dbReference type="Pfam" id="PF08334"/>
    </source>
</evidence>
<keyword evidence="9 11" id="KW-0472">Membrane</keyword>
<evidence type="ECO:0000256" key="7">
    <source>
        <dbReference type="ARBA" id="ARBA00022692"/>
    </source>
</evidence>
<dbReference type="RefSeq" id="WP_128778697.1">
    <property type="nucleotide sequence ID" value="NZ_RYFI01000018.1"/>
</dbReference>
<proteinExistence type="inferred from homology"/>
<keyword evidence="14" id="KW-1185">Reference proteome</keyword>
<feature type="domain" description="Type II secretion system protein GspG C-terminal" evidence="12">
    <location>
        <begin position="51"/>
        <end position="157"/>
    </location>
</feature>
<keyword evidence="7 11" id="KW-0812">Transmembrane</keyword>
<dbReference type="GO" id="GO:0015628">
    <property type="term" value="P:protein secretion by the type II secretion system"/>
    <property type="evidence" value="ECO:0007669"/>
    <property type="project" value="InterPro"/>
</dbReference>
<evidence type="ECO:0000313" key="13">
    <source>
        <dbReference type="EMBL" id="RXF70286.1"/>
    </source>
</evidence>
<evidence type="ECO:0000256" key="11">
    <source>
        <dbReference type="SAM" id="Phobius"/>
    </source>
</evidence>
<evidence type="ECO:0000256" key="9">
    <source>
        <dbReference type="ARBA" id="ARBA00023136"/>
    </source>
</evidence>
<dbReference type="SUPFAM" id="SSF54523">
    <property type="entry name" value="Pili subunits"/>
    <property type="match status" value="1"/>
</dbReference>
<evidence type="ECO:0000256" key="1">
    <source>
        <dbReference type="ARBA" id="ARBA00004377"/>
    </source>
</evidence>
<dbReference type="OrthoDB" id="9795612at2"/>
<dbReference type="GO" id="GO:0015627">
    <property type="term" value="C:type II protein secretion system complex"/>
    <property type="evidence" value="ECO:0007669"/>
    <property type="project" value="InterPro"/>
</dbReference>
<evidence type="ECO:0000256" key="8">
    <source>
        <dbReference type="ARBA" id="ARBA00022989"/>
    </source>
</evidence>
<evidence type="ECO:0000256" key="6">
    <source>
        <dbReference type="ARBA" id="ARBA00022519"/>
    </source>
</evidence>
<evidence type="ECO:0000256" key="4">
    <source>
        <dbReference type="ARBA" id="ARBA00022475"/>
    </source>
</evidence>
<dbReference type="PANTHER" id="PTHR30093">
    <property type="entry name" value="GENERAL SECRETION PATHWAY PROTEIN G"/>
    <property type="match status" value="1"/>
</dbReference>
<dbReference type="InterPro" id="IPR013545">
    <property type="entry name" value="T2SS_protein-GspG_C"/>
</dbReference>
<feature type="transmembrane region" description="Helical" evidence="11">
    <location>
        <begin position="34"/>
        <end position="56"/>
    </location>
</feature>
<evidence type="ECO:0000256" key="3">
    <source>
        <dbReference type="ARBA" id="ARBA00020042"/>
    </source>
</evidence>
<keyword evidence="5" id="KW-0488">Methylation</keyword>
<dbReference type="EMBL" id="RYFI01000018">
    <property type="protein sequence ID" value="RXF70286.1"/>
    <property type="molecule type" value="Genomic_DNA"/>
</dbReference>
<dbReference type="NCBIfam" id="TIGR02532">
    <property type="entry name" value="IV_pilin_GFxxxE"/>
    <property type="match status" value="1"/>
</dbReference>
<feature type="region of interest" description="Disordered" evidence="10">
    <location>
        <begin position="1"/>
        <end position="24"/>
    </location>
</feature>
<dbReference type="InterPro" id="IPR045584">
    <property type="entry name" value="Pilin-like"/>
</dbReference>
<dbReference type="NCBIfam" id="TIGR01710">
    <property type="entry name" value="typeII_sec_gspG"/>
    <property type="match status" value="1"/>
</dbReference>
<dbReference type="PRINTS" id="PR00813">
    <property type="entry name" value="BCTERIALGSPG"/>
</dbReference>
<evidence type="ECO:0000256" key="10">
    <source>
        <dbReference type="SAM" id="MobiDB-lite"/>
    </source>
</evidence>
<dbReference type="Pfam" id="PF08334">
    <property type="entry name" value="T2SSG"/>
    <property type="match status" value="1"/>
</dbReference>
<protein>
    <recommendedName>
        <fullName evidence="3">Type II secretion system core protein G</fullName>
    </recommendedName>
</protein>